<dbReference type="EMBL" id="KY684083">
    <property type="protein sequence ID" value="ARF08545.1"/>
    <property type="molecule type" value="Genomic_DNA"/>
</dbReference>
<protein>
    <submittedName>
        <fullName evidence="1">Uncharacterized protein</fullName>
    </submittedName>
</protein>
<reference evidence="1" key="1">
    <citation type="journal article" date="2017" name="Science">
        <title>Giant viruses with an expanded complement of translation system components.</title>
        <authorList>
            <person name="Schulz F."/>
            <person name="Yutin N."/>
            <person name="Ivanova N.N."/>
            <person name="Ortega D.R."/>
            <person name="Lee T.K."/>
            <person name="Vierheilig J."/>
            <person name="Daims H."/>
            <person name="Horn M."/>
            <person name="Wagner M."/>
            <person name="Jensen G.J."/>
            <person name="Kyrpides N.C."/>
            <person name="Koonin E.V."/>
            <person name="Woyke T."/>
        </authorList>
    </citation>
    <scope>NUCLEOTIDE SEQUENCE</scope>
    <source>
        <strain evidence="1">CTV1</strain>
    </source>
</reference>
<accession>A0A1V0SA03</accession>
<sequence>MVKSSILLYRIVFYNNHQNEYSRTFCQQFDDIELFLDIVRSEFNKFSIDDLLYVIKCVHNKFYGKKFKTLKLKSYCKSIMIADIQIKAQSQCSFVITHKKRRVLYEFIKMFTFHPSLYSTKYNDIIIIRIVTLFSSSPRLVSVYSVDKDIKKLDTYLGIINKIPTIDYSEKFRRILGA</sequence>
<evidence type="ECO:0000313" key="1">
    <source>
        <dbReference type="EMBL" id="ARF08545.1"/>
    </source>
</evidence>
<proteinExistence type="predicted"/>
<organism evidence="1">
    <name type="scientific">Catovirus CTV1</name>
    <dbReference type="NCBI Taxonomy" id="1977631"/>
    <lineage>
        <taxon>Viruses</taxon>
        <taxon>Varidnaviria</taxon>
        <taxon>Bamfordvirae</taxon>
        <taxon>Nucleocytoviricota</taxon>
        <taxon>Megaviricetes</taxon>
        <taxon>Imitervirales</taxon>
        <taxon>Mimiviridae</taxon>
        <taxon>Klosneuvirinae</taxon>
        <taxon>Catovirus</taxon>
    </lineage>
</organism>
<gene>
    <name evidence="1" type="ORF">Catovirus_1_595</name>
</gene>
<name>A0A1V0SA03_9VIRU</name>